<protein>
    <submittedName>
        <fullName evidence="2">Uncharacterized protein</fullName>
    </submittedName>
</protein>
<reference evidence="2" key="1">
    <citation type="submission" date="2014-05" db="EMBL/GenBank/DDBJ databases">
        <title>The transcriptome of the halophilic microalga Tetraselmis sp. GSL018 isolated from the Great Salt Lake, Utah.</title>
        <authorList>
            <person name="Jinkerson R.E."/>
            <person name="D'Adamo S."/>
            <person name="Posewitz M.C."/>
        </authorList>
    </citation>
    <scope>NUCLEOTIDE SEQUENCE</scope>
    <source>
        <strain evidence="2">GSL018</strain>
    </source>
</reference>
<sequence>CSSSNGTSLNPLLESAAMGSPPFSSGSDPSHEDCSGGPFTRKQVSRASLLKLLRVWGSKRLSNSRICSEPELSL</sequence>
<dbReference type="EMBL" id="GBEZ01006572">
    <property type="protein sequence ID" value="JAC78836.1"/>
    <property type="molecule type" value="Transcribed_RNA"/>
</dbReference>
<feature type="compositionally biased region" description="Low complexity" evidence="1">
    <location>
        <begin position="19"/>
        <end position="28"/>
    </location>
</feature>
<feature type="region of interest" description="Disordered" evidence="1">
    <location>
        <begin position="1"/>
        <end position="40"/>
    </location>
</feature>
<accession>A0A061S7S0</accession>
<feature type="compositionally biased region" description="Polar residues" evidence="1">
    <location>
        <begin position="1"/>
        <end position="10"/>
    </location>
</feature>
<feature type="non-terminal residue" evidence="2">
    <location>
        <position position="1"/>
    </location>
</feature>
<proteinExistence type="predicted"/>
<feature type="non-terminal residue" evidence="2">
    <location>
        <position position="74"/>
    </location>
</feature>
<gene>
    <name evidence="2" type="ORF">TSPGSL018_14197</name>
</gene>
<evidence type="ECO:0000256" key="1">
    <source>
        <dbReference type="SAM" id="MobiDB-lite"/>
    </source>
</evidence>
<name>A0A061S7S0_9CHLO</name>
<dbReference type="AlphaFoldDB" id="A0A061S7S0"/>
<evidence type="ECO:0000313" key="2">
    <source>
        <dbReference type="EMBL" id="JAC78836.1"/>
    </source>
</evidence>
<organism evidence="2">
    <name type="scientific">Tetraselmis sp. GSL018</name>
    <dbReference type="NCBI Taxonomy" id="582737"/>
    <lineage>
        <taxon>Eukaryota</taxon>
        <taxon>Viridiplantae</taxon>
        <taxon>Chlorophyta</taxon>
        <taxon>core chlorophytes</taxon>
        <taxon>Chlorodendrophyceae</taxon>
        <taxon>Chlorodendrales</taxon>
        <taxon>Chlorodendraceae</taxon>
        <taxon>Tetraselmis</taxon>
    </lineage>
</organism>